<reference evidence="1 2" key="1">
    <citation type="journal article" date="2014" name="Syst. Appl. Microbiol.">
        <title>Genomic insights into the taxonomic status of the three subspecies of Bacillus subtilis.</title>
        <authorList>
            <person name="Yi H."/>
            <person name="Chun J."/>
            <person name="Cha C.J."/>
        </authorList>
    </citation>
    <scope>NUCLEOTIDE SEQUENCE [LARGE SCALE GENOMIC DNA]</scope>
    <source>
        <strain evidence="1 2">KCTC 13429</strain>
    </source>
</reference>
<comment type="caution">
    <text evidence="1">The sequence shown here is derived from an EMBL/GenBank/DDBJ whole genome shotgun (WGS) entry which is preliminary data.</text>
</comment>
<dbReference type="EMBL" id="AMXN01000004">
    <property type="protein sequence ID" value="ELS61112.1"/>
    <property type="molecule type" value="Genomic_DNA"/>
</dbReference>
<name>A0A9W5PCU5_9BACI</name>
<evidence type="ECO:0000313" key="1">
    <source>
        <dbReference type="EMBL" id="ELS61112.1"/>
    </source>
</evidence>
<protein>
    <recommendedName>
        <fullName evidence="3">HNH endonuclease</fullName>
    </recommendedName>
</protein>
<accession>A0A9W5PCU5</accession>
<dbReference type="AlphaFoldDB" id="A0A9W5PCU5"/>
<keyword evidence="2" id="KW-1185">Reference proteome</keyword>
<sequence>MAKQTAGICELCGRSDVQLTEHHLTPKEEGGTFLPTAMLCIPCHKQIHALYTNQELAVRLNGIDELRSDPQLARFVKWIRKQPPEKLIKTKKSNERKKEKMTKKQPSLCRAAAFIHFQPYPDH</sequence>
<evidence type="ECO:0000313" key="2">
    <source>
        <dbReference type="Proteomes" id="UP000011182"/>
    </source>
</evidence>
<dbReference type="PANTHER" id="PTHR37827">
    <property type="entry name" value="TUDOR DOMAIN-CONTAINING PROTEIN"/>
    <property type="match status" value="1"/>
</dbReference>
<proteinExistence type="predicted"/>
<gene>
    <name evidence="1" type="ORF">BSI_25740</name>
</gene>
<dbReference type="PANTHER" id="PTHR37827:SF1">
    <property type="entry name" value="HNH DOMAIN-CONTAINING PROTEIN"/>
    <property type="match status" value="1"/>
</dbReference>
<dbReference type="Proteomes" id="UP000011182">
    <property type="component" value="Unassembled WGS sequence"/>
</dbReference>
<organism evidence="1 2">
    <name type="scientific">Bacillus inaquosorum KCTC 13429</name>
    <dbReference type="NCBI Taxonomy" id="1236548"/>
    <lineage>
        <taxon>Bacteria</taxon>
        <taxon>Bacillati</taxon>
        <taxon>Bacillota</taxon>
        <taxon>Bacilli</taxon>
        <taxon>Bacillales</taxon>
        <taxon>Bacillaceae</taxon>
        <taxon>Bacillus</taxon>
    </lineage>
</organism>
<evidence type="ECO:0008006" key="3">
    <source>
        <dbReference type="Google" id="ProtNLM"/>
    </source>
</evidence>